<proteinExistence type="predicted"/>
<reference evidence="2 3" key="1">
    <citation type="journal article" date="2018" name="PLoS ONE">
        <title>The draft genome of Kipferlia bialata reveals reductive genome evolution in fornicate parasites.</title>
        <authorList>
            <person name="Tanifuji G."/>
            <person name="Takabayashi S."/>
            <person name="Kume K."/>
            <person name="Takagi M."/>
            <person name="Nakayama T."/>
            <person name="Kamikawa R."/>
            <person name="Inagaki Y."/>
            <person name="Hashimoto T."/>
        </authorList>
    </citation>
    <scope>NUCLEOTIDE SEQUENCE [LARGE SCALE GENOMIC DNA]</scope>
    <source>
        <strain evidence="2">NY0173</strain>
    </source>
</reference>
<feature type="signal peptide" evidence="1">
    <location>
        <begin position="1"/>
        <end position="23"/>
    </location>
</feature>
<organism evidence="2 3">
    <name type="scientific">Kipferlia bialata</name>
    <dbReference type="NCBI Taxonomy" id="797122"/>
    <lineage>
        <taxon>Eukaryota</taxon>
        <taxon>Metamonada</taxon>
        <taxon>Carpediemonas-like organisms</taxon>
        <taxon>Kipferlia</taxon>
    </lineage>
</organism>
<evidence type="ECO:0000313" key="3">
    <source>
        <dbReference type="Proteomes" id="UP000265618"/>
    </source>
</evidence>
<dbReference type="Proteomes" id="UP000265618">
    <property type="component" value="Unassembled WGS sequence"/>
</dbReference>
<comment type="caution">
    <text evidence="2">The sequence shown here is derived from an EMBL/GenBank/DDBJ whole genome shotgun (WGS) entry which is preliminary data.</text>
</comment>
<keyword evidence="1" id="KW-0732">Signal</keyword>
<gene>
    <name evidence="2" type="ORF">KIPB_007581</name>
</gene>
<accession>A0A9K3GK53</accession>
<keyword evidence="3" id="KW-1185">Reference proteome</keyword>
<dbReference type="EMBL" id="BDIP01002167">
    <property type="protein sequence ID" value="GIQ85842.1"/>
    <property type="molecule type" value="Genomic_DNA"/>
</dbReference>
<protein>
    <submittedName>
        <fullName evidence="2">Uncharacterized protein</fullName>
    </submittedName>
</protein>
<evidence type="ECO:0000313" key="2">
    <source>
        <dbReference type="EMBL" id="GIQ85842.1"/>
    </source>
</evidence>
<sequence>MTSSLGCLRLVLLGLAAVGCVACLTTEPKPNPFEASTFSQVLTLNLPPYATCTKGGELNPPGDPSASDTAA</sequence>
<feature type="chain" id="PRO_5039898748" evidence="1">
    <location>
        <begin position="24"/>
        <end position="71"/>
    </location>
</feature>
<dbReference type="AlphaFoldDB" id="A0A9K3GK53"/>
<name>A0A9K3GK53_9EUKA</name>
<evidence type="ECO:0000256" key="1">
    <source>
        <dbReference type="SAM" id="SignalP"/>
    </source>
</evidence>